<feature type="non-terminal residue" evidence="2">
    <location>
        <position position="1"/>
    </location>
</feature>
<proteinExistence type="inferred from homology"/>
<dbReference type="PANTHER" id="PTHR30203">
    <property type="entry name" value="OUTER MEMBRANE CATION EFFLUX PROTEIN"/>
    <property type="match status" value="1"/>
</dbReference>
<name>A0A845HR07_9BURK</name>
<dbReference type="SUPFAM" id="SSF56954">
    <property type="entry name" value="Outer membrane efflux proteins (OEP)"/>
    <property type="match status" value="1"/>
</dbReference>
<evidence type="ECO:0000313" key="3">
    <source>
        <dbReference type="Proteomes" id="UP000484875"/>
    </source>
</evidence>
<dbReference type="Pfam" id="PF02321">
    <property type="entry name" value="OEP"/>
    <property type="match status" value="1"/>
</dbReference>
<dbReference type="RefSeq" id="WP_161093433.1">
    <property type="nucleotide sequence ID" value="NZ_WWCV01000183.1"/>
</dbReference>
<gene>
    <name evidence="2" type="ORF">GTP81_31395</name>
</gene>
<dbReference type="Gene3D" id="1.20.1600.10">
    <property type="entry name" value="Outer membrane efflux proteins (OEP)"/>
    <property type="match status" value="1"/>
</dbReference>
<keyword evidence="3" id="KW-1185">Reference proteome</keyword>
<evidence type="ECO:0000313" key="2">
    <source>
        <dbReference type="EMBL" id="MYN21248.1"/>
    </source>
</evidence>
<dbReference type="Proteomes" id="UP000484875">
    <property type="component" value="Unassembled WGS sequence"/>
</dbReference>
<dbReference type="InterPro" id="IPR010131">
    <property type="entry name" value="MdtP/NodT-like"/>
</dbReference>
<evidence type="ECO:0000256" key="1">
    <source>
        <dbReference type="ARBA" id="ARBA00007613"/>
    </source>
</evidence>
<sequence>ARRPDVQAAQDRLEAARAARKLALAQRSGDVTVGVQFEHYPASAANPQGSGNSYGVALQIPLQWRYAYQGEIRAAEVALDIAGENLDKARRQARAELLLGAEQARGAWLRLRRSEDELLPAARQSAAAAEYAFNRGAMGIMDVLDVRRSERAAQLDALAARNDYAKSLAAWRAALTESALP</sequence>
<dbReference type="GO" id="GO:0015562">
    <property type="term" value="F:efflux transmembrane transporter activity"/>
    <property type="evidence" value="ECO:0007669"/>
    <property type="project" value="InterPro"/>
</dbReference>
<dbReference type="AlphaFoldDB" id="A0A845HR07"/>
<dbReference type="PANTHER" id="PTHR30203:SF24">
    <property type="entry name" value="BLR4935 PROTEIN"/>
    <property type="match status" value="1"/>
</dbReference>
<accession>A0A845HR07</accession>
<reference evidence="2 3" key="1">
    <citation type="submission" date="2019-12" db="EMBL/GenBank/DDBJ databases">
        <title>Novel species isolated from a subtropical stream in China.</title>
        <authorList>
            <person name="Lu H."/>
        </authorList>
    </citation>
    <scope>NUCLEOTIDE SEQUENCE [LARGE SCALE GENOMIC DNA]</scope>
    <source>
        <strain evidence="2 3">FT107W</strain>
    </source>
</reference>
<protein>
    <submittedName>
        <fullName evidence="2">TolC family protein</fullName>
    </submittedName>
</protein>
<comment type="similarity">
    <text evidence="1">Belongs to the outer membrane factor (OMF) (TC 1.B.17) family.</text>
</comment>
<dbReference type="EMBL" id="WWCV01000183">
    <property type="protein sequence ID" value="MYN21248.1"/>
    <property type="molecule type" value="Genomic_DNA"/>
</dbReference>
<organism evidence="2 3">
    <name type="scientific">Duganella vulcania</name>
    <dbReference type="NCBI Taxonomy" id="2692166"/>
    <lineage>
        <taxon>Bacteria</taxon>
        <taxon>Pseudomonadati</taxon>
        <taxon>Pseudomonadota</taxon>
        <taxon>Betaproteobacteria</taxon>
        <taxon>Burkholderiales</taxon>
        <taxon>Oxalobacteraceae</taxon>
        <taxon>Telluria group</taxon>
        <taxon>Duganella</taxon>
    </lineage>
</organism>
<dbReference type="InterPro" id="IPR003423">
    <property type="entry name" value="OMP_efflux"/>
</dbReference>
<comment type="caution">
    <text evidence="2">The sequence shown here is derived from an EMBL/GenBank/DDBJ whole genome shotgun (WGS) entry which is preliminary data.</text>
</comment>